<organism evidence="1 2">
    <name type="scientific">Adlercreutzia mucosicola</name>
    <dbReference type="NCBI Taxonomy" id="580026"/>
    <lineage>
        <taxon>Bacteria</taxon>
        <taxon>Bacillati</taxon>
        <taxon>Actinomycetota</taxon>
        <taxon>Coriobacteriia</taxon>
        <taxon>Eggerthellales</taxon>
        <taxon>Eggerthellaceae</taxon>
        <taxon>Adlercreutzia</taxon>
    </lineage>
</organism>
<evidence type="ECO:0000313" key="2">
    <source>
        <dbReference type="Proteomes" id="UP000463388"/>
    </source>
</evidence>
<dbReference type="Proteomes" id="UP000463388">
    <property type="component" value="Unassembled WGS sequence"/>
</dbReference>
<evidence type="ECO:0000313" key="1">
    <source>
        <dbReference type="EMBL" id="MVX61755.1"/>
    </source>
</evidence>
<name>A0A6N8JPM9_9ACTN</name>
<dbReference type="RefSeq" id="WP_160347085.1">
    <property type="nucleotide sequence ID" value="NZ_WSRR01000030.1"/>
</dbReference>
<gene>
    <name evidence="1" type="ORF">GKZ27_09890</name>
</gene>
<sequence>MAQTAGLVPFCVAKTRGLVPLRSKTAGREKLEKQPGEPNQSFVTEKSRFWHLDDGRSFVSLRAMACLWEKLWARGRLINIFEMPIGAVSVK</sequence>
<protein>
    <submittedName>
        <fullName evidence="1">Uncharacterized protein</fullName>
    </submittedName>
</protein>
<dbReference type="AlphaFoldDB" id="A0A6N8JPM9"/>
<keyword evidence="2" id="KW-1185">Reference proteome</keyword>
<comment type="caution">
    <text evidence="1">The sequence shown here is derived from an EMBL/GenBank/DDBJ whole genome shotgun (WGS) entry which is preliminary data.</text>
</comment>
<dbReference type="EMBL" id="WSRR01000030">
    <property type="protein sequence ID" value="MVX61755.1"/>
    <property type="molecule type" value="Genomic_DNA"/>
</dbReference>
<proteinExistence type="predicted"/>
<accession>A0A6N8JPM9</accession>
<reference evidence="1 2" key="1">
    <citation type="submission" date="2019-12" db="EMBL/GenBank/DDBJ databases">
        <title>Microbes associate with the intestines of laboratory mice.</title>
        <authorList>
            <person name="Navarre W."/>
            <person name="Wong E."/>
        </authorList>
    </citation>
    <scope>NUCLEOTIDE SEQUENCE [LARGE SCALE GENOMIC DNA]</scope>
    <source>
        <strain evidence="1 2">NM66_B29</strain>
    </source>
</reference>